<dbReference type="CDD" id="cd00038">
    <property type="entry name" value="CAP_ED"/>
    <property type="match status" value="1"/>
</dbReference>
<evidence type="ECO:0000259" key="1">
    <source>
        <dbReference type="PROSITE" id="PS50042"/>
    </source>
</evidence>
<reference evidence="2" key="1">
    <citation type="journal article" date="2020" name="mSystems">
        <title>Genome- and Community-Level Interaction Insights into Carbon Utilization and Element Cycling Functions of Hydrothermarchaeota in Hydrothermal Sediment.</title>
        <authorList>
            <person name="Zhou Z."/>
            <person name="Liu Y."/>
            <person name="Xu W."/>
            <person name="Pan J."/>
            <person name="Luo Z.H."/>
            <person name="Li M."/>
        </authorList>
    </citation>
    <scope>NUCLEOTIDE SEQUENCE [LARGE SCALE GENOMIC DNA]</scope>
    <source>
        <strain evidence="2">HyVt-535</strain>
    </source>
</reference>
<evidence type="ECO:0000313" key="2">
    <source>
        <dbReference type="EMBL" id="HHH13730.1"/>
    </source>
</evidence>
<dbReference type="InterPro" id="IPR050503">
    <property type="entry name" value="cAMP-dep_PK_reg_su-like"/>
</dbReference>
<dbReference type="Proteomes" id="UP000886100">
    <property type="component" value="Unassembled WGS sequence"/>
</dbReference>
<accession>A0A7C5IZ90</accession>
<proteinExistence type="predicted"/>
<dbReference type="SUPFAM" id="SSF51206">
    <property type="entry name" value="cAMP-binding domain-like"/>
    <property type="match status" value="1"/>
</dbReference>
<dbReference type="Gene3D" id="2.60.120.10">
    <property type="entry name" value="Jelly Rolls"/>
    <property type="match status" value="1"/>
</dbReference>
<dbReference type="GO" id="GO:0005829">
    <property type="term" value="C:cytosol"/>
    <property type="evidence" value="ECO:0007669"/>
    <property type="project" value="TreeGrafter"/>
</dbReference>
<dbReference type="InterPro" id="IPR018490">
    <property type="entry name" value="cNMP-bd_dom_sf"/>
</dbReference>
<dbReference type="SMART" id="SM00100">
    <property type="entry name" value="cNMP"/>
    <property type="match status" value="1"/>
</dbReference>
<dbReference type="PANTHER" id="PTHR11635">
    <property type="entry name" value="CAMP-DEPENDENT PROTEIN KINASE REGULATORY CHAIN"/>
    <property type="match status" value="1"/>
</dbReference>
<dbReference type="PROSITE" id="PS00888">
    <property type="entry name" value="CNMP_BINDING_1"/>
    <property type="match status" value="1"/>
</dbReference>
<dbReference type="InterPro" id="IPR018488">
    <property type="entry name" value="cNMP-bd_CS"/>
</dbReference>
<dbReference type="EMBL" id="DROM01000349">
    <property type="protein sequence ID" value="HHH13730.1"/>
    <property type="molecule type" value="Genomic_DNA"/>
</dbReference>
<dbReference type="PANTHER" id="PTHR11635:SF152">
    <property type="entry name" value="CAMP-DEPENDENT PROTEIN KINASE TYPE I REGULATORY SUBUNIT-RELATED"/>
    <property type="match status" value="1"/>
</dbReference>
<dbReference type="PRINTS" id="PR00103">
    <property type="entry name" value="CAMPKINASE"/>
</dbReference>
<organism evidence="2">
    <name type="scientific">Thiolapillus brandeum</name>
    <dbReference type="NCBI Taxonomy" id="1076588"/>
    <lineage>
        <taxon>Bacteria</taxon>
        <taxon>Pseudomonadati</taxon>
        <taxon>Pseudomonadota</taxon>
        <taxon>Gammaproteobacteria</taxon>
        <taxon>Chromatiales</taxon>
        <taxon>Sedimenticolaceae</taxon>
        <taxon>Thiolapillus</taxon>
    </lineage>
</organism>
<dbReference type="PROSITE" id="PS50042">
    <property type="entry name" value="CNMP_BINDING_3"/>
    <property type="match status" value="1"/>
</dbReference>
<dbReference type="PROSITE" id="PS00889">
    <property type="entry name" value="CNMP_BINDING_2"/>
    <property type="match status" value="1"/>
</dbReference>
<dbReference type="GO" id="GO:0005952">
    <property type="term" value="C:cAMP-dependent protein kinase complex"/>
    <property type="evidence" value="ECO:0007669"/>
    <property type="project" value="InterPro"/>
</dbReference>
<gene>
    <name evidence="2" type="ORF">ENJ98_05790</name>
</gene>
<dbReference type="InterPro" id="IPR014710">
    <property type="entry name" value="RmlC-like_jellyroll"/>
</dbReference>
<dbReference type="AlphaFoldDB" id="A0A7C5IZ90"/>
<sequence>MAAGGMIGKMKALLEEIIGDPAFPEGEAWRRHRLQPNQVIVREGEPGRSLFLVEAGELRVTGRVRLERARHVQPGICDLRAGDVFGELSLFDSGPRTATVTAIGEARVVELDGARLNRFLDEHPDLGYRLLRSLYETLAARLRRTDRQLEGLIAWGLRAHGIEEHL</sequence>
<feature type="domain" description="Cyclic nucleotide-binding" evidence="1">
    <location>
        <begin position="34"/>
        <end position="137"/>
    </location>
</feature>
<name>A0A7C5IZ90_9GAMM</name>
<comment type="caution">
    <text evidence="2">The sequence shown here is derived from an EMBL/GenBank/DDBJ whole genome shotgun (WGS) entry which is preliminary data.</text>
</comment>
<dbReference type="InterPro" id="IPR000595">
    <property type="entry name" value="cNMP-bd_dom"/>
</dbReference>
<protein>
    <submittedName>
        <fullName evidence="2">Cyclic nucleotide-binding domain-containing protein</fullName>
    </submittedName>
</protein>
<dbReference type="Pfam" id="PF00027">
    <property type="entry name" value="cNMP_binding"/>
    <property type="match status" value="1"/>
</dbReference>